<keyword evidence="2 3" id="KW-0812">Transmembrane</keyword>
<keyword evidence="2" id="KW-1133">Transmembrane helix</keyword>
<reference evidence="4" key="1">
    <citation type="journal article" date="2013" name="Science">
        <title>Comparative analysis of bat genomes provides insight into the evolution of flight and immunity.</title>
        <authorList>
            <person name="Zhang G."/>
            <person name="Cowled C."/>
            <person name="Shi Z."/>
            <person name="Huang Z."/>
            <person name="Bishop-Lilly K.A."/>
            <person name="Fang X."/>
            <person name="Wynne J.W."/>
            <person name="Xiong Z."/>
            <person name="Baker M.L."/>
            <person name="Zhao W."/>
            <person name="Tachedjian M."/>
            <person name="Zhu Y."/>
            <person name="Zhou P."/>
            <person name="Jiang X."/>
            <person name="Ng J."/>
            <person name="Yang L."/>
            <person name="Wu L."/>
            <person name="Xiao J."/>
            <person name="Feng Y."/>
            <person name="Chen Y."/>
            <person name="Sun X."/>
            <person name="Zhang Y."/>
            <person name="Marsh G.A."/>
            <person name="Crameri G."/>
            <person name="Broder C.C."/>
            <person name="Frey K.G."/>
            <person name="Wang L.F."/>
            <person name="Wang J."/>
        </authorList>
    </citation>
    <scope>NUCLEOTIDE SEQUENCE [LARGE SCALE GENOMIC DNA]</scope>
</reference>
<dbReference type="eggNOG" id="ENOG502S6ZG">
    <property type="taxonomic scope" value="Eukaryota"/>
</dbReference>
<dbReference type="AlphaFoldDB" id="L5LLV5"/>
<proteinExistence type="predicted"/>
<gene>
    <name evidence="3" type="ORF">MDA_GLEAN10005331</name>
</gene>
<evidence type="ECO:0000256" key="2">
    <source>
        <dbReference type="SAM" id="Phobius"/>
    </source>
</evidence>
<keyword evidence="4" id="KW-1185">Reference proteome</keyword>
<dbReference type="Proteomes" id="UP000010556">
    <property type="component" value="Unassembled WGS sequence"/>
</dbReference>
<dbReference type="EMBL" id="KB110618">
    <property type="protein sequence ID" value="ELK27012.1"/>
    <property type="molecule type" value="Genomic_DNA"/>
</dbReference>
<accession>L5LLV5</accession>
<feature type="region of interest" description="Disordered" evidence="1">
    <location>
        <begin position="259"/>
        <end position="294"/>
    </location>
</feature>
<organism evidence="3 4">
    <name type="scientific">Myotis davidii</name>
    <name type="common">David's myotis</name>
    <dbReference type="NCBI Taxonomy" id="225400"/>
    <lineage>
        <taxon>Eukaryota</taxon>
        <taxon>Metazoa</taxon>
        <taxon>Chordata</taxon>
        <taxon>Craniata</taxon>
        <taxon>Vertebrata</taxon>
        <taxon>Euteleostomi</taxon>
        <taxon>Mammalia</taxon>
        <taxon>Eutheria</taxon>
        <taxon>Laurasiatheria</taxon>
        <taxon>Chiroptera</taxon>
        <taxon>Yangochiroptera</taxon>
        <taxon>Vespertilionidae</taxon>
        <taxon>Myotis</taxon>
    </lineage>
</organism>
<feature type="compositionally biased region" description="Basic and acidic residues" evidence="1">
    <location>
        <begin position="201"/>
        <end position="218"/>
    </location>
</feature>
<name>L5LLV5_MYODS</name>
<evidence type="ECO:0000256" key="1">
    <source>
        <dbReference type="SAM" id="MobiDB-lite"/>
    </source>
</evidence>
<keyword evidence="2" id="KW-0472">Membrane</keyword>
<evidence type="ECO:0000313" key="3">
    <source>
        <dbReference type="EMBL" id="ELK27012.1"/>
    </source>
</evidence>
<feature type="transmembrane region" description="Helical" evidence="2">
    <location>
        <begin position="117"/>
        <end position="138"/>
    </location>
</feature>
<dbReference type="PANTHER" id="PTHR36294:SF1">
    <property type="entry name" value="TRANSMEMBRANE PROTEIN 139"/>
    <property type="match status" value="1"/>
</dbReference>
<feature type="region of interest" description="Disordered" evidence="1">
    <location>
        <begin position="193"/>
        <end position="232"/>
    </location>
</feature>
<dbReference type="InterPro" id="IPR038805">
    <property type="entry name" value="TMEM139"/>
</dbReference>
<dbReference type="PANTHER" id="PTHR36294">
    <property type="entry name" value="TRANSMEMBRANE PROTEIN 139"/>
    <property type="match status" value="1"/>
</dbReference>
<evidence type="ECO:0000313" key="4">
    <source>
        <dbReference type="Proteomes" id="UP000010556"/>
    </source>
</evidence>
<feature type="transmembrane region" description="Helical" evidence="2">
    <location>
        <begin position="93"/>
        <end position="111"/>
    </location>
</feature>
<protein>
    <submittedName>
        <fullName evidence="3">Transmembrane protein 139</fullName>
    </submittedName>
</protein>
<sequence>MKCCGHSEETASTAGMTLEVAFEESRVNRAKKHTHRLILQACRKQPVHRKGTVAVKAEHAIPGPQQYLQSAEHGAWGGAMLPSQLWGRLEKPLLYLCCASFFLGLALLGIQPDTVPVAYFFLALGGFFMFACLLARFLERVFQSVQPESPGASGNAWDNEAFEVPPYEEAVVLESQCHPQELDQPPPYSSVVISPGLVEGQPDHPEVPRRARVERRVGSEGSMAPGSAGRAPISLRLRGPRVASTALDLQSLGMLPKLESLPRLEPLTPPPDYDVSFSHPDDENVFYEDNWTPP</sequence>